<dbReference type="GO" id="GO:0043190">
    <property type="term" value="C:ATP-binding cassette (ABC) transporter complex"/>
    <property type="evidence" value="ECO:0007669"/>
    <property type="project" value="InterPro"/>
</dbReference>
<feature type="transmembrane region" description="Helical" evidence="6">
    <location>
        <begin position="101"/>
        <end position="133"/>
    </location>
</feature>
<sequence length="263" mass="28536">MVRKILSIDYYAQQTGLGRWCGGYKLAITVGTLALCIATDSAAFSLAVLLCMAVLALGPGRAPVKLWAKLMAAPLVFVTISCAVVALSFPTTRQGLISLPFFSRYIAVTASSLHTAGLLFCRAMGAVCCLYALTLTTPSHQVIGVLRRLHVPALLTELMSLTYHFIFVLLDTQSRMHTAAVSRMGQNGFYIHLRSTAAIFANLFLAAMAKSSSVYSAMESRLYTGSIQFLEERPPLRPVQVAGAVAYFVVLLVLRRIFLLGGY</sequence>
<evidence type="ECO:0000256" key="1">
    <source>
        <dbReference type="ARBA" id="ARBA00004651"/>
    </source>
</evidence>
<evidence type="ECO:0000256" key="4">
    <source>
        <dbReference type="ARBA" id="ARBA00022989"/>
    </source>
</evidence>
<proteinExistence type="predicted"/>
<gene>
    <name evidence="7" type="primary">cbiQ</name>
    <name evidence="7" type="ORF">SAMEA3545359_02644</name>
</gene>
<keyword evidence="5 6" id="KW-0472">Membrane</keyword>
<feature type="transmembrane region" description="Helical" evidence="6">
    <location>
        <begin position="26"/>
        <end position="58"/>
    </location>
</feature>
<comment type="subcellular location">
    <subcellularLocation>
        <location evidence="1">Cell membrane</location>
        <topology evidence="1">Multi-pass membrane protein</topology>
    </subcellularLocation>
</comment>
<feature type="transmembrane region" description="Helical" evidence="6">
    <location>
        <begin position="70"/>
        <end position="89"/>
    </location>
</feature>
<dbReference type="PANTHER" id="PTHR43723:SF1">
    <property type="entry name" value="COBALT TRANSPORT PROTEIN CBIQ"/>
    <property type="match status" value="1"/>
</dbReference>
<dbReference type="NCBIfam" id="TIGR02454">
    <property type="entry name" value="ECF_T_CbiQ"/>
    <property type="match status" value="1"/>
</dbReference>
<name>A0A1C6K5C2_9FIRM</name>
<evidence type="ECO:0000313" key="7">
    <source>
        <dbReference type="EMBL" id="SCJ89534.1"/>
    </source>
</evidence>
<organism evidence="7">
    <name type="scientific">uncultured Anaerotruncus sp</name>
    <dbReference type="NCBI Taxonomy" id="905011"/>
    <lineage>
        <taxon>Bacteria</taxon>
        <taxon>Bacillati</taxon>
        <taxon>Bacillota</taxon>
        <taxon>Clostridia</taxon>
        <taxon>Eubacteriales</taxon>
        <taxon>Oscillospiraceae</taxon>
        <taxon>Anaerotruncus</taxon>
        <taxon>environmental samples</taxon>
    </lineage>
</organism>
<dbReference type="PANTHER" id="PTHR43723">
    <property type="entry name" value="COBALT TRANSPORT PROTEIN CBIQ"/>
    <property type="match status" value="1"/>
</dbReference>
<keyword evidence="3 6" id="KW-0812">Transmembrane</keyword>
<dbReference type="InterPro" id="IPR003339">
    <property type="entry name" value="ABC/ECF_trnsptr_transmembrane"/>
</dbReference>
<evidence type="ECO:0000256" key="2">
    <source>
        <dbReference type="ARBA" id="ARBA00022475"/>
    </source>
</evidence>
<dbReference type="Pfam" id="PF02361">
    <property type="entry name" value="CbiQ"/>
    <property type="match status" value="1"/>
</dbReference>
<feature type="transmembrane region" description="Helical" evidence="6">
    <location>
        <begin position="153"/>
        <end position="170"/>
    </location>
</feature>
<reference evidence="7" key="1">
    <citation type="submission" date="2015-09" db="EMBL/GenBank/DDBJ databases">
        <authorList>
            <consortium name="Pathogen Informatics"/>
        </authorList>
    </citation>
    <scope>NUCLEOTIDE SEQUENCE</scope>
    <source>
        <strain evidence="7">2789STDY5834896</strain>
    </source>
</reference>
<dbReference type="InterPro" id="IPR012809">
    <property type="entry name" value="ECF_CbiQ"/>
</dbReference>
<evidence type="ECO:0000256" key="6">
    <source>
        <dbReference type="SAM" id="Phobius"/>
    </source>
</evidence>
<evidence type="ECO:0000256" key="5">
    <source>
        <dbReference type="ARBA" id="ARBA00023136"/>
    </source>
</evidence>
<dbReference type="InterPro" id="IPR052770">
    <property type="entry name" value="Cobalt_transport_CbiQ"/>
</dbReference>
<evidence type="ECO:0000256" key="3">
    <source>
        <dbReference type="ARBA" id="ARBA00022692"/>
    </source>
</evidence>
<feature type="transmembrane region" description="Helical" evidence="6">
    <location>
        <begin position="191"/>
        <end position="209"/>
    </location>
</feature>
<dbReference type="EMBL" id="FMHG01000003">
    <property type="protein sequence ID" value="SCJ89534.1"/>
    <property type="molecule type" value="Genomic_DNA"/>
</dbReference>
<protein>
    <submittedName>
        <fullName evidence="7">Energy-coupling factor transporter transmembrane protein CbiQ</fullName>
    </submittedName>
</protein>
<dbReference type="GO" id="GO:0006824">
    <property type="term" value="P:cobalt ion transport"/>
    <property type="evidence" value="ECO:0007669"/>
    <property type="project" value="InterPro"/>
</dbReference>
<keyword evidence="2" id="KW-1003">Cell membrane</keyword>
<keyword evidence="4 6" id="KW-1133">Transmembrane helix</keyword>
<dbReference type="CDD" id="cd16914">
    <property type="entry name" value="EcfT"/>
    <property type="match status" value="1"/>
</dbReference>
<accession>A0A1C6K5C2</accession>
<feature type="transmembrane region" description="Helical" evidence="6">
    <location>
        <begin position="239"/>
        <end position="258"/>
    </location>
</feature>
<dbReference type="AlphaFoldDB" id="A0A1C6K5C2"/>